<dbReference type="Proteomes" id="UP000619479">
    <property type="component" value="Unassembled WGS sequence"/>
</dbReference>
<evidence type="ECO:0000313" key="1">
    <source>
        <dbReference type="EMBL" id="GID68221.1"/>
    </source>
</evidence>
<accession>A0A919INF6</accession>
<protein>
    <submittedName>
        <fullName evidence="1">Uncharacterized protein</fullName>
    </submittedName>
</protein>
<reference evidence="1" key="1">
    <citation type="submission" date="2021-01" db="EMBL/GenBank/DDBJ databases">
        <title>Whole genome shotgun sequence of Actinoplanes cyaneus NBRC 14990.</title>
        <authorList>
            <person name="Komaki H."/>
            <person name="Tamura T."/>
        </authorList>
    </citation>
    <scope>NUCLEOTIDE SEQUENCE</scope>
    <source>
        <strain evidence="1">NBRC 14990</strain>
    </source>
</reference>
<comment type="caution">
    <text evidence="1">The sequence shown here is derived from an EMBL/GenBank/DDBJ whole genome shotgun (WGS) entry which is preliminary data.</text>
</comment>
<gene>
    <name evidence="1" type="ORF">Acy02nite_61020</name>
</gene>
<organism evidence="1 2">
    <name type="scientific">Actinoplanes cyaneus</name>
    <dbReference type="NCBI Taxonomy" id="52696"/>
    <lineage>
        <taxon>Bacteria</taxon>
        <taxon>Bacillati</taxon>
        <taxon>Actinomycetota</taxon>
        <taxon>Actinomycetes</taxon>
        <taxon>Micromonosporales</taxon>
        <taxon>Micromonosporaceae</taxon>
        <taxon>Actinoplanes</taxon>
    </lineage>
</organism>
<proteinExistence type="predicted"/>
<dbReference type="EMBL" id="BOMH01000045">
    <property type="protein sequence ID" value="GID68221.1"/>
    <property type="molecule type" value="Genomic_DNA"/>
</dbReference>
<name>A0A919INF6_9ACTN</name>
<evidence type="ECO:0000313" key="2">
    <source>
        <dbReference type="Proteomes" id="UP000619479"/>
    </source>
</evidence>
<keyword evidence="2" id="KW-1185">Reference proteome</keyword>
<dbReference type="AlphaFoldDB" id="A0A919INF6"/>
<sequence length="69" mass="7725">MSREQIADLVGQLGDIFTVLDEADPADRAEVYQQLAIRLTYHPDKQKVRVQTQSVADSHGDLVCVRRGT</sequence>